<sequence>MSVSFPGKVLQAMKTWLYIYKRETPFEIVAVHVLFSRKGVIAQIQQCVVTKTDFVEIYDKVNKDGVSESEWIERMSEMWIEKNNYKQWWADPE</sequence>
<comment type="caution">
    <text evidence="1">The sequence shown here is derived from an EMBL/GenBank/DDBJ whole genome shotgun (WGS) entry which is preliminary data.</text>
</comment>
<accession>A0A329M312</accession>
<dbReference type="RefSeq" id="WP_113035077.1">
    <property type="nucleotide sequence ID" value="NZ_QMFB01000027.1"/>
</dbReference>
<gene>
    <name evidence="1" type="ORF">DQG23_31865</name>
</gene>
<evidence type="ECO:0000313" key="2">
    <source>
        <dbReference type="Proteomes" id="UP000250369"/>
    </source>
</evidence>
<reference evidence="1 2" key="1">
    <citation type="journal article" date="2009" name="Int. J. Syst. Evol. Microbiol.">
        <title>Paenibacillus contaminans sp. nov., isolated from a contaminated laboratory plate.</title>
        <authorList>
            <person name="Chou J.H."/>
            <person name="Lee J.H."/>
            <person name="Lin M.C."/>
            <person name="Chang P.S."/>
            <person name="Arun A.B."/>
            <person name="Young C.C."/>
            <person name="Chen W.M."/>
        </authorList>
    </citation>
    <scope>NUCLEOTIDE SEQUENCE [LARGE SCALE GENOMIC DNA]</scope>
    <source>
        <strain evidence="1 2">CKOBP-6</strain>
    </source>
</reference>
<dbReference type="Proteomes" id="UP000250369">
    <property type="component" value="Unassembled WGS sequence"/>
</dbReference>
<organism evidence="1 2">
    <name type="scientific">Paenibacillus contaminans</name>
    <dbReference type="NCBI Taxonomy" id="450362"/>
    <lineage>
        <taxon>Bacteria</taxon>
        <taxon>Bacillati</taxon>
        <taxon>Bacillota</taxon>
        <taxon>Bacilli</taxon>
        <taxon>Bacillales</taxon>
        <taxon>Paenibacillaceae</taxon>
        <taxon>Paenibacillus</taxon>
    </lineage>
</organism>
<dbReference type="EMBL" id="QMFB01000027">
    <property type="protein sequence ID" value="RAV14168.1"/>
    <property type="molecule type" value="Genomic_DNA"/>
</dbReference>
<proteinExistence type="predicted"/>
<keyword evidence="2" id="KW-1185">Reference proteome</keyword>
<protein>
    <submittedName>
        <fullName evidence="1">Uncharacterized protein</fullName>
    </submittedName>
</protein>
<name>A0A329M312_9BACL</name>
<dbReference type="AlphaFoldDB" id="A0A329M312"/>
<evidence type="ECO:0000313" key="1">
    <source>
        <dbReference type="EMBL" id="RAV14168.1"/>
    </source>
</evidence>